<sequence length="125" mass="13635">MISVHVSGFVGGALWLLIAAGVAVSDLLAYRRRVTTRAVCVSVHDEPEGIVRHHLERVPVTDERRSVLFRTKGPSVGVGRAVTISYDPKRDHEVFLADRHPRISWQPVLALAGIGVALIVMGLIP</sequence>
<evidence type="ECO:0008006" key="4">
    <source>
        <dbReference type="Google" id="ProtNLM"/>
    </source>
</evidence>
<evidence type="ECO:0000313" key="2">
    <source>
        <dbReference type="EMBL" id="AZQ72167.1"/>
    </source>
</evidence>
<keyword evidence="1" id="KW-0812">Transmembrane</keyword>
<accession>A0A3Q9FW87</accession>
<name>A0A3Q9FW87_STRLT</name>
<gene>
    <name evidence="2" type="ORF">EKH77_13920</name>
</gene>
<keyword evidence="3" id="KW-1185">Reference proteome</keyword>
<evidence type="ECO:0000256" key="1">
    <source>
        <dbReference type="SAM" id="Phobius"/>
    </source>
</evidence>
<feature type="transmembrane region" description="Helical" evidence="1">
    <location>
        <begin position="6"/>
        <end position="29"/>
    </location>
</feature>
<organism evidence="2 3">
    <name type="scientific">Streptomyces luteoverticillatus</name>
    <name type="common">Streptoverticillium luteoverticillatus</name>
    <dbReference type="NCBI Taxonomy" id="66425"/>
    <lineage>
        <taxon>Bacteria</taxon>
        <taxon>Bacillati</taxon>
        <taxon>Actinomycetota</taxon>
        <taxon>Actinomycetes</taxon>
        <taxon>Kitasatosporales</taxon>
        <taxon>Streptomycetaceae</taxon>
        <taxon>Streptomyces</taxon>
    </lineage>
</organism>
<reference evidence="2 3" key="1">
    <citation type="submission" date="2018-12" db="EMBL/GenBank/DDBJ databases">
        <title>The whole draft genome of Streptomyce luteoverticillatus CGMCC 15060.</title>
        <authorList>
            <person name="Feng Z."/>
            <person name="Chen G."/>
            <person name="Zhang J."/>
            <person name="Zhu H."/>
            <person name="Yu X."/>
            <person name="Zhang W."/>
            <person name="Zhang X."/>
        </authorList>
    </citation>
    <scope>NUCLEOTIDE SEQUENCE [LARGE SCALE GENOMIC DNA]</scope>
    <source>
        <strain evidence="2 3">CGMCC 15060</strain>
    </source>
</reference>
<proteinExistence type="predicted"/>
<feature type="transmembrane region" description="Helical" evidence="1">
    <location>
        <begin position="108"/>
        <end position="124"/>
    </location>
</feature>
<dbReference type="EMBL" id="CP034587">
    <property type="protein sequence ID" value="AZQ72167.1"/>
    <property type="molecule type" value="Genomic_DNA"/>
</dbReference>
<dbReference type="Proteomes" id="UP000267900">
    <property type="component" value="Chromosome"/>
</dbReference>
<dbReference type="OrthoDB" id="9880134at2"/>
<dbReference type="RefSeq" id="WP_126914697.1">
    <property type="nucleotide sequence ID" value="NZ_CP034587.1"/>
</dbReference>
<keyword evidence="1" id="KW-1133">Transmembrane helix</keyword>
<evidence type="ECO:0000313" key="3">
    <source>
        <dbReference type="Proteomes" id="UP000267900"/>
    </source>
</evidence>
<dbReference type="AlphaFoldDB" id="A0A3Q9FW87"/>
<protein>
    <recommendedName>
        <fullName evidence="4">DUF3592 domain-containing protein</fullName>
    </recommendedName>
</protein>
<keyword evidence="1" id="KW-0472">Membrane</keyword>